<dbReference type="GO" id="GO:0043565">
    <property type="term" value="F:sequence-specific DNA binding"/>
    <property type="evidence" value="ECO:0007669"/>
    <property type="project" value="InterPro"/>
</dbReference>
<keyword evidence="2" id="KW-0238">DNA-binding</keyword>
<feature type="transmembrane region" description="Helical" evidence="4">
    <location>
        <begin position="103"/>
        <end position="123"/>
    </location>
</feature>
<protein>
    <submittedName>
        <fullName evidence="6">AraC family transcriptional regulator</fullName>
    </submittedName>
</protein>
<accession>A0A6N4R0Y6</accession>
<keyword evidence="4" id="KW-0472">Membrane</keyword>
<evidence type="ECO:0000256" key="1">
    <source>
        <dbReference type="ARBA" id="ARBA00023015"/>
    </source>
</evidence>
<dbReference type="SUPFAM" id="SSF46689">
    <property type="entry name" value="Homeodomain-like"/>
    <property type="match status" value="1"/>
</dbReference>
<feature type="transmembrane region" description="Helical" evidence="4">
    <location>
        <begin position="210"/>
        <end position="239"/>
    </location>
</feature>
<dbReference type="PANTHER" id="PTHR43280">
    <property type="entry name" value="ARAC-FAMILY TRANSCRIPTIONAL REGULATOR"/>
    <property type="match status" value="1"/>
</dbReference>
<evidence type="ECO:0000313" key="6">
    <source>
        <dbReference type="EMBL" id="TGL88105.1"/>
    </source>
</evidence>
<evidence type="ECO:0000256" key="2">
    <source>
        <dbReference type="ARBA" id="ARBA00023125"/>
    </source>
</evidence>
<dbReference type="RefSeq" id="WP_135570702.1">
    <property type="nucleotide sequence ID" value="NZ_RQGK01000021.1"/>
</dbReference>
<feature type="transmembrane region" description="Helical" evidence="4">
    <location>
        <begin position="6"/>
        <end position="26"/>
    </location>
</feature>
<feature type="transmembrane region" description="Helical" evidence="4">
    <location>
        <begin position="72"/>
        <end position="91"/>
    </location>
</feature>
<comment type="caution">
    <text evidence="6">The sequence shown here is derived from an EMBL/GenBank/DDBJ whole genome shotgun (WGS) entry which is preliminary data.</text>
</comment>
<dbReference type="PRINTS" id="PR00032">
    <property type="entry name" value="HTHARAC"/>
</dbReference>
<feature type="transmembrane region" description="Helical" evidence="4">
    <location>
        <begin position="143"/>
        <end position="162"/>
    </location>
</feature>
<dbReference type="InterPro" id="IPR020449">
    <property type="entry name" value="Tscrpt_reg_AraC-type_HTH"/>
</dbReference>
<evidence type="ECO:0000259" key="5">
    <source>
        <dbReference type="PROSITE" id="PS01124"/>
    </source>
</evidence>
<dbReference type="Gene3D" id="1.10.10.60">
    <property type="entry name" value="Homeodomain-like"/>
    <property type="match status" value="2"/>
</dbReference>
<dbReference type="Proteomes" id="UP000297613">
    <property type="component" value="Unassembled WGS sequence"/>
</dbReference>
<dbReference type="InterPro" id="IPR009057">
    <property type="entry name" value="Homeodomain-like_sf"/>
</dbReference>
<dbReference type="PROSITE" id="PS01124">
    <property type="entry name" value="HTH_ARAC_FAMILY_2"/>
    <property type="match status" value="1"/>
</dbReference>
<dbReference type="InterPro" id="IPR018060">
    <property type="entry name" value="HTH_AraC"/>
</dbReference>
<dbReference type="GO" id="GO:0003700">
    <property type="term" value="F:DNA-binding transcription factor activity"/>
    <property type="evidence" value="ECO:0007669"/>
    <property type="project" value="InterPro"/>
</dbReference>
<proteinExistence type="predicted"/>
<dbReference type="PROSITE" id="PS00041">
    <property type="entry name" value="HTH_ARAC_FAMILY_1"/>
    <property type="match status" value="1"/>
</dbReference>
<keyword evidence="1" id="KW-0805">Transcription regulation</keyword>
<keyword evidence="3" id="KW-0804">Transcription</keyword>
<evidence type="ECO:0000313" key="7">
    <source>
        <dbReference type="Proteomes" id="UP000297613"/>
    </source>
</evidence>
<evidence type="ECO:0000256" key="3">
    <source>
        <dbReference type="ARBA" id="ARBA00023163"/>
    </source>
</evidence>
<evidence type="ECO:0000256" key="4">
    <source>
        <dbReference type="SAM" id="Phobius"/>
    </source>
</evidence>
<dbReference type="PANTHER" id="PTHR43280:SF29">
    <property type="entry name" value="ARAC-FAMILY TRANSCRIPTIONAL REGULATOR"/>
    <property type="match status" value="1"/>
</dbReference>
<dbReference type="EMBL" id="RQGM01000012">
    <property type="protein sequence ID" value="TGL88105.1"/>
    <property type="molecule type" value="Genomic_DNA"/>
</dbReference>
<keyword evidence="4" id="KW-1133">Transmembrane helix</keyword>
<dbReference type="InterPro" id="IPR018062">
    <property type="entry name" value="HTH_AraC-typ_CS"/>
</dbReference>
<gene>
    <name evidence="6" type="ORF">EHQ83_03935</name>
</gene>
<feature type="transmembrane region" description="Helical" evidence="4">
    <location>
        <begin position="38"/>
        <end position="60"/>
    </location>
</feature>
<organism evidence="6 7">
    <name type="scientific">Leptospira yasudae</name>
    <dbReference type="NCBI Taxonomy" id="2202201"/>
    <lineage>
        <taxon>Bacteria</taxon>
        <taxon>Pseudomonadati</taxon>
        <taxon>Spirochaetota</taxon>
        <taxon>Spirochaetia</taxon>
        <taxon>Leptospirales</taxon>
        <taxon>Leptospiraceae</taxon>
        <taxon>Leptospira</taxon>
    </lineage>
</organism>
<dbReference type="SMART" id="SM00342">
    <property type="entry name" value="HTH_ARAC"/>
    <property type="match status" value="1"/>
</dbReference>
<keyword evidence="4" id="KW-0812">Transmembrane</keyword>
<feature type="transmembrane region" description="Helical" evidence="4">
    <location>
        <begin position="174"/>
        <end position="195"/>
    </location>
</feature>
<dbReference type="AlphaFoldDB" id="A0A6N4R0Y6"/>
<dbReference type="Pfam" id="PF12833">
    <property type="entry name" value="HTH_18"/>
    <property type="match status" value="1"/>
</dbReference>
<reference evidence="6 7" key="1">
    <citation type="journal article" date="2019" name="PLoS Negl. Trop. Dis.">
        <title>Revisiting the worldwide diversity of Leptospira species in the environment.</title>
        <authorList>
            <person name="Vincent A.T."/>
            <person name="Schiettekatte O."/>
            <person name="Bourhy P."/>
            <person name="Veyrier F.J."/>
            <person name="Picardeau M."/>
        </authorList>
    </citation>
    <scope>NUCLEOTIDE SEQUENCE [LARGE SCALE GENOMIC DNA]</scope>
    <source>
        <strain evidence="6 7">201702445</strain>
    </source>
</reference>
<name>A0A6N4R0Y6_9LEPT</name>
<sequence>MSQIVGYIFSQFVGFGGVLSLIFGLIQILKGRSRKNLIVFVIFISMSFFLIKGLILLNGLGLNYSHFFSSEIFFILLIGPSLFIYFNLLLLDEKVNLRVLLPHYVPAVLFLFYFSIDTLLLFYEGRPFSDLNEKFESRYDLAYGFSTIITLTYMFVILFKFLQLFQGSFSDYPWSKHIIGILSVGIAGVIINLWIDFRFLFPGFSYFLELYILDLCMLTLTVLYAFVVSQIYPITFNIISETFQKMRYQKTTLQNIDPDDLSERLERLMLQDKIYLETGVTLNLLAKKLNIKSHQLSEFLNKHLNKSFFTYINSFRIEEAKMRLIHETESSVIKIAYDSGFNSLSVFNTTFKKELGLTPSQFKKKYSKKTSSSPAHKNLKRKV</sequence>
<feature type="domain" description="HTH araC/xylS-type" evidence="5">
    <location>
        <begin position="259"/>
        <end position="365"/>
    </location>
</feature>